<dbReference type="Proteomes" id="UP001235030">
    <property type="component" value="Chromosome"/>
</dbReference>
<feature type="domain" description="Penicillin-binding protein dimerisation" evidence="5">
    <location>
        <begin position="61"/>
        <end position="187"/>
    </location>
</feature>
<evidence type="ECO:0000313" key="6">
    <source>
        <dbReference type="EMBL" id="WMT81517.1"/>
    </source>
</evidence>
<sequence>MTRKKKNTSNKLIRRRINCFFVVFLLLCAYLTYEISNLAIFKNKEYESKVESQSLETINLNSGRGIIYDRNNLPLTDKKETKVLLVPKDIISGNYQNVSLIKKATKLTEEDIYKAVQEQLSNEIIEIDIDYIDESKIDELKEKNISVKEKTIRYSDNSLLTHLIGYVKKSENNGVSGIEKYMNEELKDSNKNYVSVFKAGVNNKGLNYLKGSIEESSNGENSSHLKISIDSKIEEKVEKIMDKEENPSSVIISDVKTGAILAMCSRPNFNQNEISDYSDSAKGELQNRALAVTYPPGSVFKLVVLYAALENNAIDENYRYNCNGSAKIGTSGKVLNCNNNVSHGSEDVSDALANSCNCAFYDIAKRVGSEKIFEAIKTLHLDEKIDIGIDEEKDSKIPEDIALSNLAIGQANIEFTPLQINQLTQAIANNGTYMPLYIYNSIIDNNKNIIKEYKPNKKSEIISPYTMTRIKNMMMKVSKVGTAKALSHLQGGCGVKTGTAQSSLNGKDISHGWITGFYPEINPKYAITIIIEGTEKESKSATPTFKEICENLK</sequence>
<proteinExistence type="inferred from homology"/>
<name>A0ABY9Q0L6_9FIRM</name>
<dbReference type="InterPro" id="IPR001460">
    <property type="entry name" value="PCN-bd_Tpept"/>
</dbReference>
<evidence type="ECO:0000259" key="5">
    <source>
        <dbReference type="Pfam" id="PF03717"/>
    </source>
</evidence>
<dbReference type="InterPro" id="IPR005311">
    <property type="entry name" value="PBP_dimer"/>
</dbReference>
<dbReference type="EMBL" id="CP101637">
    <property type="protein sequence ID" value="WMT81517.1"/>
    <property type="molecule type" value="Genomic_DNA"/>
</dbReference>
<dbReference type="PANTHER" id="PTHR30627:SF1">
    <property type="entry name" value="PEPTIDOGLYCAN D,D-TRANSPEPTIDASE FTSI"/>
    <property type="match status" value="1"/>
</dbReference>
<feature type="domain" description="Penicillin-binding protein transpeptidase" evidence="4">
    <location>
        <begin position="249"/>
        <end position="549"/>
    </location>
</feature>
<evidence type="ECO:0000256" key="2">
    <source>
        <dbReference type="ARBA" id="ARBA00007171"/>
    </source>
</evidence>
<keyword evidence="3" id="KW-0472">Membrane</keyword>
<accession>A0ABY9Q0L6</accession>
<gene>
    <name evidence="6" type="primary">spoVD_1</name>
    <name evidence="6" type="ORF">TEMA_18590</name>
</gene>
<dbReference type="SUPFAM" id="SSF56601">
    <property type="entry name" value="beta-lactamase/transpeptidase-like"/>
    <property type="match status" value="1"/>
</dbReference>
<dbReference type="InterPro" id="IPR036138">
    <property type="entry name" value="PBP_dimer_sf"/>
</dbReference>
<comment type="similarity">
    <text evidence="2">Belongs to the transpeptidase family.</text>
</comment>
<evidence type="ECO:0000313" key="7">
    <source>
        <dbReference type="Proteomes" id="UP001235030"/>
    </source>
</evidence>
<evidence type="ECO:0000256" key="1">
    <source>
        <dbReference type="ARBA" id="ARBA00004370"/>
    </source>
</evidence>
<dbReference type="Gene3D" id="3.90.1310.10">
    <property type="entry name" value="Penicillin-binding protein 2a (Domain 2)"/>
    <property type="match status" value="1"/>
</dbReference>
<dbReference type="Pfam" id="PF00905">
    <property type="entry name" value="Transpeptidase"/>
    <property type="match status" value="1"/>
</dbReference>
<organism evidence="6 7">
    <name type="scientific">Terrisporobacter mayombei</name>
    <dbReference type="NCBI Taxonomy" id="1541"/>
    <lineage>
        <taxon>Bacteria</taxon>
        <taxon>Bacillati</taxon>
        <taxon>Bacillota</taxon>
        <taxon>Clostridia</taxon>
        <taxon>Peptostreptococcales</taxon>
        <taxon>Peptostreptococcaceae</taxon>
        <taxon>Terrisporobacter</taxon>
    </lineage>
</organism>
<dbReference type="PANTHER" id="PTHR30627">
    <property type="entry name" value="PEPTIDOGLYCAN D,D-TRANSPEPTIDASE"/>
    <property type="match status" value="1"/>
</dbReference>
<dbReference type="Gene3D" id="3.40.710.10">
    <property type="entry name" value="DD-peptidase/beta-lactamase superfamily"/>
    <property type="match status" value="1"/>
</dbReference>
<reference evidence="6 7" key="1">
    <citation type="submission" date="2022-07" db="EMBL/GenBank/DDBJ databases">
        <title>Genome sequence of Terrisporobacter mayombei DSM6539.</title>
        <authorList>
            <person name="Boeer T."/>
            <person name="Bengelsdorf F.R."/>
            <person name="Daniel R."/>
            <person name="Poehlein A."/>
        </authorList>
    </citation>
    <scope>NUCLEOTIDE SEQUENCE [LARGE SCALE GENOMIC DNA]</scope>
    <source>
        <strain evidence="6 7">DSM 6539</strain>
    </source>
</reference>
<protein>
    <submittedName>
        <fullName evidence="6">Stage V sporulation protein D</fullName>
    </submittedName>
</protein>
<dbReference type="InterPro" id="IPR050515">
    <property type="entry name" value="Beta-lactam/transpept"/>
</dbReference>
<evidence type="ECO:0000259" key="4">
    <source>
        <dbReference type="Pfam" id="PF00905"/>
    </source>
</evidence>
<evidence type="ECO:0000256" key="3">
    <source>
        <dbReference type="ARBA" id="ARBA00023136"/>
    </source>
</evidence>
<dbReference type="InterPro" id="IPR012338">
    <property type="entry name" value="Beta-lactam/transpept-like"/>
</dbReference>
<keyword evidence="7" id="KW-1185">Reference proteome</keyword>
<comment type="subcellular location">
    <subcellularLocation>
        <location evidence="1">Membrane</location>
    </subcellularLocation>
</comment>
<dbReference type="Pfam" id="PF03717">
    <property type="entry name" value="PBP_dimer"/>
    <property type="match status" value="1"/>
</dbReference>
<dbReference type="SUPFAM" id="SSF56519">
    <property type="entry name" value="Penicillin binding protein dimerisation domain"/>
    <property type="match status" value="1"/>
</dbReference>
<dbReference type="RefSeq" id="WP_228103662.1">
    <property type="nucleotide sequence ID" value="NZ_CP101637.1"/>
</dbReference>